<dbReference type="HOGENOM" id="CLU_969457_0_0_14"/>
<proteinExistence type="predicted"/>
<feature type="chain" id="PRO_5004876982" description="Chitinase" evidence="1">
    <location>
        <begin position="18"/>
        <end position="287"/>
    </location>
</feature>
<keyword evidence="3" id="KW-1185">Reference proteome</keyword>
<organism evidence="2 3">
    <name type="scientific">Spiroplasma culicicola AES-1</name>
    <dbReference type="NCBI Taxonomy" id="1276246"/>
    <lineage>
        <taxon>Bacteria</taxon>
        <taxon>Bacillati</taxon>
        <taxon>Mycoplasmatota</taxon>
        <taxon>Mollicutes</taxon>
        <taxon>Entomoplasmatales</taxon>
        <taxon>Spiroplasmataceae</taxon>
        <taxon>Spiroplasma</taxon>
    </lineage>
</organism>
<feature type="signal peptide" evidence="1">
    <location>
        <begin position="1"/>
        <end position="17"/>
    </location>
</feature>
<evidence type="ECO:0000313" key="3">
    <source>
        <dbReference type="Proteomes" id="UP000019267"/>
    </source>
</evidence>
<dbReference type="STRING" id="1276246.SCULI_v1c06250"/>
<dbReference type="Gene3D" id="2.170.15.10">
    <property type="entry name" value="Proaerolysin, chain A, domain 3"/>
    <property type="match status" value="1"/>
</dbReference>
<sequence>MKLLLALLASSNFSLVATTNYQPENNQNIVTNLSQDQDDDFKNAIEYLDTVIEDYVKLEYGSEHPWLETEHLNITISIGYNPQIENNTKLIQKSIDKDVKNIIHEETDTLQNNTDIQQNINSSGFSQTYLNSVSYSVTKGVGFELAVPFEFANAKLNFNLNSTTVTTSTKQTTLTVPPQSVVVPAHQTRKVNYKVYEYTKVYNDILRIQPSNDVTLHIEVQNDDWLTNPLHFWTDDRLIDILSLSWGLGHHEVMDENNPIFVTESEVYINIPTKIQVVKNELNVVID</sequence>
<dbReference type="SUPFAM" id="SSF56973">
    <property type="entry name" value="Aerolisin/ETX pore-forming domain"/>
    <property type="match status" value="1"/>
</dbReference>
<accession>W6A7K6</accession>
<gene>
    <name evidence="2" type="ORF">SCULI_v1c06250</name>
</gene>
<dbReference type="InterPro" id="IPR004991">
    <property type="entry name" value="Aerolysin-like"/>
</dbReference>
<dbReference type="AlphaFoldDB" id="W6A7K6"/>
<evidence type="ECO:0008006" key="4">
    <source>
        <dbReference type="Google" id="ProtNLM"/>
    </source>
</evidence>
<keyword evidence="1" id="KW-0732">Signal</keyword>
<name>W6A7K6_9MOLU</name>
<dbReference type="PATRIC" id="fig|1276246.3.peg.624"/>
<dbReference type="Proteomes" id="UP000019267">
    <property type="component" value="Chromosome"/>
</dbReference>
<evidence type="ECO:0000313" key="2">
    <source>
        <dbReference type="EMBL" id="AHI52966.1"/>
    </source>
</evidence>
<protein>
    <recommendedName>
        <fullName evidence="4">Chitinase</fullName>
    </recommendedName>
</protein>
<dbReference type="EMBL" id="CP006681">
    <property type="protein sequence ID" value="AHI52966.1"/>
    <property type="molecule type" value="Genomic_DNA"/>
</dbReference>
<reference evidence="2 3" key="1">
    <citation type="journal article" date="2014" name="Genome Biol. Evol.">
        <title>Molecular evolution of the substrate utilization strategies and putative virulence factors in mosquito-associated Spiroplasma species.</title>
        <authorList>
            <person name="Chang T.H."/>
            <person name="Lo W.S."/>
            <person name="Ku C."/>
            <person name="Chen L.L."/>
            <person name="Kuo C.H."/>
        </authorList>
    </citation>
    <scope>NUCLEOTIDE SEQUENCE [LARGE SCALE GENOMIC DNA]</scope>
    <source>
        <strain evidence="2">AES-1</strain>
    </source>
</reference>
<evidence type="ECO:0000256" key="1">
    <source>
        <dbReference type="SAM" id="SignalP"/>
    </source>
</evidence>
<dbReference type="CDD" id="cd20223">
    <property type="entry name" value="PFM_epsilon-toxin-like"/>
    <property type="match status" value="1"/>
</dbReference>
<dbReference type="RefSeq" id="WP_025363201.1">
    <property type="nucleotide sequence ID" value="NZ_CP006681.1"/>
</dbReference>
<dbReference type="KEGG" id="scq:SCULI_v1c06250"/>
<dbReference type="Pfam" id="PF03318">
    <property type="entry name" value="ETX_MTX2"/>
    <property type="match status" value="1"/>
</dbReference>